<protein>
    <submittedName>
        <fullName evidence="1">Uncharacterized protein</fullName>
    </submittedName>
</protein>
<comment type="caution">
    <text evidence="1">The sequence shown here is derived from an EMBL/GenBank/DDBJ whole genome shotgun (WGS) entry which is preliminary data.</text>
</comment>
<evidence type="ECO:0000313" key="1">
    <source>
        <dbReference type="EMBL" id="KAJ0183051.1"/>
    </source>
</evidence>
<reference evidence="1 2" key="1">
    <citation type="journal article" date="2021" name="Front. Genet.">
        <title>Chromosome-Level Genome Assembly Reveals Significant Gene Expansion in the Toll and IMD Signaling Pathways of Dendrolimus kikuchii.</title>
        <authorList>
            <person name="Zhou J."/>
            <person name="Wu P."/>
            <person name="Xiong Z."/>
            <person name="Liu N."/>
            <person name="Zhao N."/>
            <person name="Ji M."/>
            <person name="Qiu Y."/>
            <person name="Yang B."/>
        </authorList>
    </citation>
    <scope>NUCLEOTIDE SEQUENCE [LARGE SCALE GENOMIC DNA]</scope>
    <source>
        <strain evidence="1">Ann1</strain>
    </source>
</reference>
<accession>A0ACC1DGS0</accession>
<sequence>MSDEGEDSPPRPKRKIKKVMVLSSASESDSDDSVTAIGTRRKRMRVVSDAESVGSSGSSVVAGTRRRRALPRVPDSEADSDTSGWASEGATSMPAQAPKPSSGFASDSSEGNSDKCSICLLRFTTQEVGTPQSCEHIFCLDCITEWSKNVNTCPVDRMTFDFIVVRACAGGRVLRTEPVKVAERRSSVDLLVVEDPTVCEVCRSTDNEETMLLCDGCDLGYHMHCLTPPLLEVPINQWLCPDCDDLLDVIHLSEVDDLFSGIVDMEVPMGPRMAPLREPRNVRRSSRQLNSLEEPSTSTGQRGNTENRHELPTTSRGTGSRMSHRTNSRSASGRRKTTTTHQTRRKYKRRRTKTVVIEYEVEENGKFPITRTVKRKIKRRKVKRRQPRTAARRSHVRHSVRARLHAQREGALREGARDSLSCGSAAPLALRRRHAGIPSLSLFGNASQLDYFSDEEHDVYGPSDTAVAIRPTSSILSAHRQARRKMIAIPSPTHASSAPDVLSSILESQTLLHSKNSVVSITIDGNVNIKLESRESGLKGEKSKSKKDNKVDLTKGEDATRKVPSYPGQSRGGGWGGGYRGNYHREQNSNNFSRGGYSNENSYGGGYQNRQGNPYMQNNNMRRDEGDTVQYNNYSRRPNQYTHNDDSPFERNRRYSEQGRIPNPPLIVRPDEPGRHSIGPSWQPYGGPRLEPPYQQQRHSFGGFENPLDMRMETMPHNTVNRNLNAFSGLQAPREEKPHTQGYRPLPEPPLFKFDKMPEMDKSEDERSDSGLIIDTEKYDPTEPTHDDDSGDEDEGRGVEAALPEPAAPAMTSAPPVLAAPLAPSPQPTLTVPHTHDPVDSILAGIDTGTINVPHNVLDNAVRLVLKEHRDLIAHPNIQSQNDKSDNESDGDCPNFSIYSATSVHIANNTSSLNFETPVAVRHDSMEDLVQEDDDVLSPSLSPALTDTEAALEKSHKNDTSISKQSIESTIKKKSEEEYKEKVSKRCPITTNTRNPIKIKLNTPSLIKRQVTLYDEEDDADEETEEMEQDLKTENVPKQSEVDVRSREESPQSQKVNTKPLEEPIEVNLEESALEKDNGNNSLNDLVQKSNSNNLAHINDNQVETTIKEDGTQPEDNIESVDSDLNDKKEISTSLVNEVSSENKGQSDEDNEEMSEIEDENLRIPLYSPKKSIEDRNEDVLDKMTESVSETEDERSYTPCLDENKSKDTSLETEKEKGIEGLDTEMISEDEGNEMFSDNEKARSEKSNVSPERVLAGADGEEGEILDKKKEKTEEGKKKKKKDSKKEGKEKGKKKKGDVSFKKLSRSGKERNYRERDKEEKGKKREKREPSDGGEREKQKQKRKEKRKDLERYDVRSVVTEKRRKPKDPFGRDISPRVRSRSPSISRSPAAARSRSVSREHRSQSRVRASPLRLPRSLSRLQRSPSPLPRGRRSVSKGRRSPSPLGRPRRSPSPLGRLRRSPSPLGRPRRSLSPIGRPRRSPSPIGRLRRSPSPLGRPRRSPSPIGRLRRSPSRGRGTPVRGRRSPSRSRLSPFRARRTASPVRIYRNSLSPPVRRARPSPSPRSPSLRGASLRRSMSPRRRRRPSITRGKRAEARRRRSTSRRRKRRRSASGSRSPKPKKKKRARSERPASRRRSPRKKSPKRRRAKRRSESREPEPSPPPPRNTLPPPEPEPTPAVWSGGSVDSRLLSPRTPPPEEVRRERRRRDPERARHRRVRDTTGPSKEVFTSGDNILVSVSFKDQERLEGEQRKERRREKRRRRRRAPAGDADTNAAKPVAIIDLERSPFRELTPSPKNVIVLSDSEPGEKEGATGGTGVEAGPGPQTPPSPAAATPPACVAPAAPPDEPRGPNTPPDPPDSPDAYDPYEPTRSASASPLPARAPASPARPLMTLEAAQKTNMSADEVLDRRPLSPIEKVMALLQSTRDISPDPPPGDAPLGEIPPGGEVAPVAAAQAQPPAPRILLPEASRPQPPKLFLAKPSPIKSDPIKPMQAVKIARPPPAALARRREEPELEGGDSPYSPGSSDFGDLFEPPLGRRDAFDALFERHPRRRKRHNNAKVPVRLDKKKGKTQVDVKIDEDNLKILDELPSSAVEMQVKSKFLKKLNRQERVVEEVKLVLKPHYNKKHVTKEEYKDVLRRAVPKICHNKSGEINPSKIQALVEAYVKKIRKKHKLGLV</sequence>
<organism evidence="1 2">
    <name type="scientific">Dendrolimus kikuchii</name>
    <dbReference type="NCBI Taxonomy" id="765133"/>
    <lineage>
        <taxon>Eukaryota</taxon>
        <taxon>Metazoa</taxon>
        <taxon>Ecdysozoa</taxon>
        <taxon>Arthropoda</taxon>
        <taxon>Hexapoda</taxon>
        <taxon>Insecta</taxon>
        <taxon>Pterygota</taxon>
        <taxon>Neoptera</taxon>
        <taxon>Endopterygota</taxon>
        <taxon>Lepidoptera</taxon>
        <taxon>Glossata</taxon>
        <taxon>Ditrysia</taxon>
        <taxon>Bombycoidea</taxon>
        <taxon>Lasiocampidae</taxon>
        <taxon>Dendrolimus</taxon>
    </lineage>
</organism>
<keyword evidence="2" id="KW-1185">Reference proteome</keyword>
<name>A0ACC1DGS0_9NEOP</name>
<evidence type="ECO:0000313" key="2">
    <source>
        <dbReference type="Proteomes" id="UP000824533"/>
    </source>
</evidence>
<dbReference type="EMBL" id="CM034388">
    <property type="protein sequence ID" value="KAJ0183051.1"/>
    <property type="molecule type" value="Genomic_DNA"/>
</dbReference>
<proteinExistence type="predicted"/>
<dbReference type="Proteomes" id="UP000824533">
    <property type="component" value="Linkage Group LG02"/>
</dbReference>
<gene>
    <name evidence="1" type="ORF">K1T71_001027</name>
</gene>